<protein>
    <recommendedName>
        <fullName evidence="1">Reverse transcriptase Ty1/copia-type domain-containing protein</fullName>
    </recommendedName>
</protein>
<sequence length="99" mass="11429">MEQPLRYIIMGESSNLKWSQHAWFTKFSCLLTTFNFSSYVVDLTILTKKTKGSLVIFAVYIDDIFMIGSDDADIHYIKAHLQQHLSICDLGTLRYFLGN</sequence>
<evidence type="ECO:0000313" key="3">
    <source>
        <dbReference type="Proteomes" id="UP000663760"/>
    </source>
</evidence>
<dbReference type="AlphaFoldDB" id="A0A7I8KGT4"/>
<dbReference type="EMBL" id="LR746268">
    <property type="protein sequence ID" value="CAA7396923.1"/>
    <property type="molecule type" value="Genomic_DNA"/>
</dbReference>
<keyword evidence="3" id="KW-1185">Reference proteome</keyword>
<evidence type="ECO:0000313" key="2">
    <source>
        <dbReference type="EMBL" id="CAA7396923.1"/>
    </source>
</evidence>
<name>A0A7I8KGT4_SPIIN</name>
<dbReference type="Pfam" id="PF07727">
    <property type="entry name" value="RVT_2"/>
    <property type="match status" value="1"/>
</dbReference>
<proteinExistence type="predicted"/>
<dbReference type="Proteomes" id="UP000663760">
    <property type="component" value="Chromosome 5"/>
</dbReference>
<evidence type="ECO:0000259" key="1">
    <source>
        <dbReference type="Pfam" id="PF07727"/>
    </source>
</evidence>
<reference evidence="2" key="1">
    <citation type="submission" date="2020-02" db="EMBL/GenBank/DDBJ databases">
        <authorList>
            <person name="Scholz U."/>
            <person name="Mascher M."/>
            <person name="Fiebig A."/>
        </authorList>
    </citation>
    <scope>NUCLEOTIDE SEQUENCE</scope>
</reference>
<dbReference type="InterPro" id="IPR013103">
    <property type="entry name" value="RVT_2"/>
</dbReference>
<accession>A0A7I8KGT4</accession>
<organism evidence="2 3">
    <name type="scientific">Spirodela intermedia</name>
    <name type="common">Intermediate duckweed</name>
    <dbReference type="NCBI Taxonomy" id="51605"/>
    <lineage>
        <taxon>Eukaryota</taxon>
        <taxon>Viridiplantae</taxon>
        <taxon>Streptophyta</taxon>
        <taxon>Embryophyta</taxon>
        <taxon>Tracheophyta</taxon>
        <taxon>Spermatophyta</taxon>
        <taxon>Magnoliopsida</taxon>
        <taxon>Liliopsida</taxon>
        <taxon>Araceae</taxon>
        <taxon>Lemnoideae</taxon>
        <taxon>Spirodela</taxon>
    </lineage>
</organism>
<dbReference type="OrthoDB" id="2012657at2759"/>
<feature type="domain" description="Reverse transcriptase Ty1/copia-type" evidence="1">
    <location>
        <begin position="16"/>
        <end position="98"/>
    </location>
</feature>
<gene>
    <name evidence="2" type="ORF">SI8410_05007586</name>
</gene>